<evidence type="ECO:0000313" key="2">
    <source>
        <dbReference type="EMBL" id="KAJ8443811.1"/>
    </source>
</evidence>
<feature type="region of interest" description="Disordered" evidence="1">
    <location>
        <begin position="1"/>
        <end position="49"/>
    </location>
</feature>
<organism evidence="2 3">
    <name type="scientific">Carnegiea gigantea</name>
    <dbReference type="NCBI Taxonomy" id="171969"/>
    <lineage>
        <taxon>Eukaryota</taxon>
        <taxon>Viridiplantae</taxon>
        <taxon>Streptophyta</taxon>
        <taxon>Embryophyta</taxon>
        <taxon>Tracheophyta</taxon>
        <taxon>Spermatophyta</taxon>
        <taxon>Magnoliopsida</taxon>
        <taxon>eudicotyledons</taxon>
        <taxon>Gunneridae</taxon>
        <taxon>Pentapetalae</taxon>
        <taxon>Caryophyllales</taxon>
        <taxon>Cactineae</taxon>
        <taxon>Cactaceae</taxon>
        <taxon>Cactoideae</taxon>
        <taxon>Echinocereeae</taxon>
        <taxon>Carnegiea</taxon>
    </lineage>
</organism>
<keyword evidence="3" id="KW-1185">Reference proteome</keyword>
<comment type="caution">
    <text evidence="2">The sequence shown here is derived from an EMBL/GenBank/DDBJ whole genome shotgun (WGS) entry which is preliminary data.</text>
</comment>
<dbReference type="OrthoDB" id="1641943at2759"/>
<evidence type="ECO:0000256" key="1">
    <source>
        <dbReference type="SAM" id="MobiDB-lite"/>
    </source>
</evidence>
<dbReference type="Proteomes" id="UP001153076">
    <property type="component" value="Unassembled WGS sequence"/>
</dbReference>
<dbReference type="EMBL" id="JAKOGI010000112">
    <property type="protein sequence ID" value="KAJ8443811.1"/>
    <property type="molecule type" value="Genomic_DNA"/>
</dbReference>
<proteinExistence type="predicted"/>
<name>A0A9Q1KJ83_9CARY</name>
<accession>A0A9Q1KJ83</accession>
<reference evidence="2" key="1">
    <citation type="submission" date="2022-04" db="EMBL/GenBank/DDBJ databases">
        <title>Carnegiea gigantea Genome sequencing and assembly v2.</title>
        <authorList>
            <person name="Copetti D."/>
            <person name="Sanderson M.J."/>
            <person name="Burquez A."/>
            <person name="Wojciechowski M.F."/>
        </authorList>
    </citation>
    <scope>NUCLEOTIDE SEQUENCE</scope>
    <source>
        <strain evidence="2">SGP5-SGP5p</strain>
        <tissue evidence="2">Aerial part</tissue>
    </source>
</reference>
<dbReference type="AlphaFoldDB" id="A0A9Q1KJ83"/>
<protein>
    <submittedName>
        <fullName evidence="2">Uncharacterized protein</fullName>
    </submittedName>
</protein>
<evidence type="ECO:0000313" key="3">
    <source>
        <dbReference type="Proteomes" id="UP001153076"/>
    </source>
</evidence>
<sequence length="245" mass="28223">MRHFEQLAGYESIQSQQDVEPNTEHQAEPQQPNFQPMGHTTGPQPIRPLLYPNRDETEYEMHTGWGIGTMARHLESHDILKDSGISLNQAQIFGFPGEKSGASMYVVLDEKPFVMGESQAFNYFMHNSIQPTYHAVSRGALKKMINSCFADTYSELLNYLTAFKGRGFLPHQVQKNHHVAALQMKLSMMMTDVLLYLPYSTFSCPGKLDKYKNYVGFDSPYVTQNNKYSLKYMGIRRYLNMKYFN</sequence>
<gene>
    <name evidence="2" type="ORF">Cgig2_017292</name>
</gene>